<dbReference type="InterPro" id="IPR019888">
    <property type="entry name" value="Tscrpt_reg_AsnC-like"/>
</dbReference>
<dbReference type="CDD" id="cd00090">
    <property type="entry name" value="HTH_ARSR"/>
    <property type="match status" value="1"/>
</dbReference>
<evidence type="ECO:0000313" key="6">
    <source>
        <dbReference type="Proteomes" id="UP001141619"/>
    </source>
</evidence>
<dbReference type="Pfam" id="PF01037">
    <property type="entry name" value="AsnC_trans_reg"/>
    <property type="match status" value="1"/>
</dbReference>
<feature type="domain" description="HTH asnC-type" evidence="4">
    <location>
        <begin position="4"/>
        <end position="65"/>
    </location>
</feature>
<dbReference type="EMBL" id="JANWOI010000001">
    <property type="protein sequence ID" value="MDA5193140.1"/>
    <property type="molecule type" value="Genomic_DNA"/>
</dbReference>
<dbReference type="InterPro" id="IPR019887">
    <property type="entry name" value="Tscrpt_reg_AsnC/Lrp_C"/>
</dbReference>
<dbReference type="SUPFAM" id="SSF46785">
    <property type="entry name" value="Winged helix' DNA-binding domain"/>
    <property type="match status" value="1"/>
</dbReference>
<dbReference type="SUPFAM" id="SSF54909">
    <property type="entry name" value="Dimeric alpha+beta barrel"/>
    <property type="match status" value="1"/>
</dbReference>
<evidence type="ECO:0000313" key="5">
    <source>
        <dbReference type="EMBL" id="MDA5193140.1"/>
    </source>
</evidence>
<dbReference type="InterPro" id="IPR036388">
    <property type="entry name" value="WH-like_DNA-bd_sf"/>
</dbReference>
<dbReference type="Gene3D" id="3.30.70.920">
    <property type="match status" value="1"/>
</dbReference>
<comment type="caution">
    <text evidence="5">The sequence shown here is derived from an EMBL/GenBank/DDBJ whole genome shotgun (WGS) entry which is preliminary data.</text>
</comment>
<evidence type="ECO:0000256" key="2">
    <source>
        <dbReference type="ARBA" id="ARBA00023125"/>
    </source>
</evidence>
<dbReference type="RefSeq" id="WP_274942834.1">
    <property type="nucleotide sequence ID" value="NZ_JANWOI010000001.1"/>
</dbReference>
<protein>
    <submittedName>
        <fullName evidence="5">Lrp/AsnC family transcriptional regulator</fullName>
    </submittedName>
</protein>
<dbReference type="GO" id="GO:0005829">
    <property type="term" value="C:cytosol"/>
    <property type="evidence" value="ECO:0007669"/>
    <property type="project" value="TreeGrafter"/>
</dbReference>
<dbReference type="GO" id="GO:0006355">
    <property type="term" value="P:regulation of DNA-templated transcription"/>
    <property type="evidence" value="ECO:0007669"/>
    <property type="project" value="UniProtKB-ARBA"/>
</dbReference>
<dbReference type="GO" id="GO:0043200">
    <property type="term" value="P:response to amino acid"/>
    <property type="evidence" value="ECO:0007669"/>
    <property type="project" value="TreeGrafter"/>
</dbReference>
<dbReference type="PROSITE" id="PS50956">
    <property type="entry name" value="HTH_ASNC_2"/>
    <property type="match status" value="1"/>
</dbReference>
<name>A0A9X3Z6E7_9PROT</name>
<evidence type="ECO:0000259" key="4">
    <source>
        <dbReference type="PROSITE" id="PS50956"/>
    </source>
</evidence>
<dbReference type="Proteomes" id="UP001141619">
    <property type="component" value="Unassembled WGS sequence"/>
</dbReference>
<keyword evidence="3" id="KW-0804">Transcription</keyword>
<gene>
    <name evidence="5" type="ORF">NYP16_04115</name>
</gene>
<accession>A0A9X3Z6E7</accession>
<keyword evidence="6" id="KW-1185">Reference proteome</keyword>
<dbReference type="InterPro" id="IPR011991">
    <property type="entry name" value="ArsR-like_HTH"/>
</dbReference>
<evidence type="ECO:0000256" key="3">
    <source>
        <dbReference type="ARBA" id="ARBA00023163"/>
    </source>
</evidence>
<keyword evidence="1" id="KW-0805">Transcription regulation</keyword>
<dbReference type="InterPro" id="IPR036390">
    <property type="entry name" value="WH_DNA-bd_sf"/>
</dbReference>
<dbReference type="InterPro" id="IPR000485">
    <property type="entry name" value="AsnC-type_HTH_dom"/>
</dbReference>
<organism evidence="5 6">
    <name type="scientific">Govanella unica</name>
    <dbReference type="NCBI Taxonomy" id="2975056"/>
    <lineage>
        <taxon>Bacteria</taxon>
        <taxon>Pseudomonadati</taxon>
        <taxon>Pseudomonadota</taxon>
        <taxon>Alphaproteobacteria</taxon>
        <taxon>Emcibacterales</taxon>
        <taxon>Govanellaceae</taxon>
        <taxon>Govanella</taxon>
    </lineage>
</organism>
<dbReference type="PRINTS" id="PR00033">
    <property type="entry name" value="HTHASNC"/>
</dbReference>
<reference evidence="5" key="2">
    <citation type="journal article" date="2023" name="Syst. Appl. Microbiol.">
        <title>Govania unica gen. nov., sp. nov., a rare biosphere bacterium that represents a novel family in the class Alphaproteobacteria.</title>
        <authorList>
            <person name="Vandamme P."/>
            <person name="Peeters C."/>
            <person name="Hettiarachchi A."/>
            <person name="Cnockaert M."/>
            <person name="Carlier A."/>
        </authorList>
    </citation>
    <scope>NUCLEOTIDE SEQUENCE</scope>
    <source>
        <strain evidence="5">LMG 31809</strain>
    </source>
</reference>
<dbReference type="Pfam" id="PF13412">
    <property type="entry name" value="HTH_24"/>
    <property type="match status" value="1"/>
</dbReference>
<dbReference type="AlphaFoldDB" id="A0A9X3Z6E7"/>
<dbReference type="InterPro" id="IPR011008">
    <property type="entry name" value="Dimeric_a/b-barrel"/>
</dbReference>
<evidence type="ECO:0000256" key="1">
    <source>
        <dbReference type="ARBA" id="ARBA00023015"/>
    </source>
</evidence>
<keyword evidence="2" id="KW-0238">DNA-binding</keyword>
<proteinExistence type="predicted"/>
<dbReference type="SMART" id="SM00344">
    <property type="entry name" value="HTH_ASNC"/>
    <property type="match status" value="1"/>
</dbReference>
<reference evidence="5" key="1">
    <citation type="submission" date="2022-08" db="EMBL/GenBank/DDBJ databases">
        <authorList>
            <person name="Vandamme P."/>
            <person name="Hettiarachchi A."/>
            <person name="Peeters C."/>
            <person name="Cnockaert M."/>
            <person name="Carlier A."/>
        </authorList>
    </citation>
    <scope>NUCLEOTIDE SEQUENCE</scope>
    <source>
        <strain evidence="5">LMG 31809</strain>
    </source>
</reference>
<dbReference type="PANTHER" id="PTHR30154:SF34">
    <property type="entry name" value="TRANSCRIPTIONAL REGULATOR AZLB"/>
    <property type="match status" value="1"/>
</dbReference>
<dbReference type="GO" id="GO:0043565">
    <property type="term" value="F:sequence-specific DNA binding"/>
    <property type="evidence" value="ECO:0007669"/>
    <property type="project" value="InterPro"/>
</dbReference>
<sequence length="157" mass="17160">MIALDAMDVRILTEIQANARISNHELAERVGLSPSPCWRRMRRLEDEGVIASYAALLNPEAIGLHITAYAHVMLENHHAETVALFDGLIADQPAVLECCSTSGEYDYLLKVVAPSMSAYEAFLSGSLMQNPAVRSVSTSFVLKQKKTTTMLPLAPNS</sequence>
<dbReference type="PANTHER" id="PTHR30154">
    <property type="entry name" value="LEUCINE-RESPONSIVE REGULATORY PROTEIN"/>
    <property type="match status" value="1"/>
</dbReference>
<dbReference type="Gene3D" id="1.10.10.10">
    <property type="entry name" value="Winged helix-like DNA-binding domain superfamily/Winged helix DNA-binding domain"/>
    <property type="match status" value="1"/>
</dbReference>